<dbReference type="Proteomes" id="UP001603978">
    <property type="component" value="Unassembled WGS sequence"/>
</dbReference>
<organism evidence="2 3">
    <name type="scientific">Nonomuraea marmarensis</name>
    <dbReference type="NCBI Taxonomy" id="3351344"/>
    <lineage>
        <taxon>Bacteria</taxon>
        <taxon>Bacillati</taxon>
        <taxon>Actinomycetota</taxon>
        <taxon>Actinomycetes</taxon>
        <taxon>Streptosporangiales</taxon>
        <taxon>Streptosporangiaceae</taxon>
        <taxon>Nonomuraea</taxon>
    </lineage>
</organism>
<comment type="caution">
    <text evidence="2">The sequence shown here is derived from an EMBL/GenBank/DDBJ whole genome shotgun (WGS) entry which is preliminary data.</text>
</comment>
<sequence length="258" mass="28222">MGALLCFLPVTDVTTGPVTGGDACRPGPGRGERAFLCNARTAFPTMPDHLLLAYGRRQCAPYPDITVHVSLILPICPAAARQSDREIAAEQAEIERQEAASQEACDRSRHRPLLKPVGVARDRVRSETGLQAFEDHELTSDERPALHHDLVGSTPGNLAISTDGEADICVTAETYRRRPPVEVAGWDKVVEIGYESPTGRSELVAAGSVVPLNLAVWGRGRYRVRVHYREPVWAESLPQHVLVMVFPGRGDQVVAHKR</sequence>
<proteinExistence type="predicted"/>
<dbReference type="EMBL" id="JBICRM010000029">
    <property type="protein sequence ID" value="MFG1708633.1"/>
    <property type="molecule type" value="Genomic_DNA"/>
</dbReference>
<evidence type="ECO:0000313" key="2">
    <source>
        <dbReference type="EMBL" id="MFG1708633.1"/>
    </source>
</evidence>
<protein>
    <submittedName>
        <fullName evidence="2">Uncharacterized protein</fullName>
    </submittedName>
</protein>
<accession>A0ABW7AML4</accession>
<gene>
    <name evidence="2" type="ORF">ACFLIM_36080</name>
</gene>
<keyword evidence="3" id="KW-1185">Reference proteome</keyword>
<evidence type="ECO:0000313" key="3">
    <source>
        <dbReference type="Proteomes" id="UP001603978"/>
    </source>
</evidence>
<evidence type="ECO:0000256" key="1">
    <source>
        <dbReference type="SAM" id="Coils"/>
    </source>
</evidence>
<dbReference type="RefSeq" id="WP_393172863.1">
    <property type="nucleotide sequence ID" value="NZ_JBICRM010000029.1"/>
</dbReference>
<name>A0ABW7AML4_9ACTN</name>
<keyword evidence="1" id="KW-0175">Coiled coil</keyword>
<feature type="coiled-coil region" evidence="1">
    <location>
        <begin position="80"/>
        <end position="107"/>
    </location>
</feature>
<reference evidence="2 3" key="1">
    <citation type="submission" date="2024-10" db="EMBL/GenBank/DDBJ databases">
        <authorList>
            <person name="Topkara A.R."/>
            <person name="Saygin H."/>
        </authorList>
    </citation>
    <scope>NUCLEOTIDE SEQUENCE [LARGE SCALE GENOMIC DNA]</scope>
    <source>
        <strain evidence="2 3">M3C6</strain>
    </source>
</reference>